<dbReference type="InterPro" id="IPR013215">
    <property type="entry name" value="Cbl-indep_Met_Synth_N"/>
</dbReference>
<keyword evidence="3" id="KW-1185">Reference proteome</keyword>
<gene>
    <name evidence="2" type="ORF">SYNPS1DRAFT_32113</name>
</gene>
<reference evidence="3" key="1">
    <citation type="journal article" date="2018" name="Nat. Microbiol.">
        <title>Leveraging single-cell genomics to expand the fungal tree of life.</title>
        <authorList>
            <person name="Ahrendt S.R."/>
            <person name="Quandt C.A."/>
            <person name="Ciobanu D."/>
            <person name="Clum A."/>
            <person name="Salamov A."/>
            <person name="Andreopoulos B."/>
            <person name="Cheng J.F."/>
            <person name="Woyke T."/>
            <person name="Pelin A."/>
            <person name="Henrissat B."/>
            <person name="Reynolds N.K."/>
            <person name="Benny G.L."/>
            <person name="Smith M.E."/>
            <person name="James T.Y."/>
            <person name="Grigoriev I.V."/>
        </authorList>
    </citation>
    <scope>NUCLEOTIDE SEQUENCE [LARGE SCALE GENOMIC DNA]</scope>
    <source>
        <strain evidence="3">Benny S71-1</strain>
    </source>
</reference>
<dbReference type="PANTHER" id="PTHR30519">
    <property type="entry name" value="5-METHYLTETRAHYDROPTEROYLTRIGLUTAMATE--HOMOCYSTEINE METHYLTRANSFERASE"/>
    <property type="match status" value="1"/>
</dbReference>
<dbReference type="GO" id="GO:0008652">
    <property type="term" value="P:amino acid biosynthetic process"/>
    <property type="evidence" value="ECO:0007669"/>
    <property type="project" value="InterPro"/>
</dbReference>
<accession>A0A4P9YR61</accession>
<dbReference type="EMBL" id="KZ992274">
    <property type="protein sequence ID" value="RKP22307.1"/>
    <property type="molecule type" value="Genomic_DNA"/>
</dbReference>
<name>A0A4P9YR61_9FUNG</name>
<dbReference type="SUPFAM" id="SSF51726">
    <property type="entry name" value="UROD/MetE-like"/>
    <property type="match status" value="1"/>
</dbReference>
<protein>
    <submittedName>
        <fullName evidence="2">Cobalamin-independent methionine synthase mete</fullName>
    </submittedName>
</protein>
<dbReference type="OrthoDB" id="1053771at2759"/>
<dbReference type="Pfam" id="PF08267">
    <property type="entry name" value="Meth_synt_1"/>
    <property type="match status" value="1"/>
</dbReference>
<proteinExistence type="predicted"/>
<organism evidence="2 3">
    <name type="scientific">Syncephalis pseudoplumigaleata</name>
    <dbReference type="NCBI Taxonomy" id="1712513"/>
    <lineage>
        <taxon>Eukaryota</taxon>
        <taxon>Fungi</taxon>
        <taxon>Fungi incertae sedis</taxon>
        <taxon>Zoopagomycota</taxon>
        <taxon>Zoopagomycotina</taxon>
        <taxon>Zoopagomycetes</taxon>
        <taxon>Zoopagales</taxon>
        <taxon>Piptocephalidaceae</taxon>
        <taxon>Syncephalis</taxon>
    </lineage>
</organism>
<evidence type="ECO:0000313" key="2">
    <source>
        <dbReference type="EMBL" id="RKP22307.1"/>
    </source>
</evidence>
<sequence length="211" mass="23364">MALPTVLGFPRIGASRELKRLVEGFWAGKTSEDVLLDKSRQLRQSHWKIQKDKGLHHVAVGDFSLYDHVLDASVTLGVIPERYQHLSAGLEVYFAMARGLQKPASADGSAPAVDVPAMEMKKWFDTNYHYIVPELSAHQAFKLAPEPKVVREFKEAAALGLAARPVVIGPVSYLLLSKPARDVVDAAKFDRFSLLPGLVSVWRPLALHGFR</sequence>
<evidence type="ECO:0000259" key="1">
    <source>
        <dbReference type="Pfam" id="PF08267"/>
    </source>
</evidence>
<feature type="domain" description="Cobalamin-independent methionine synthase MetE N-terminal" evidence="1">
    <location>
        <begin position="5"/>
        <end position="203"/>
    </location>
</feature>
<dbReference type="Gene3D" id="3.20.20.210">
    <property type="match status" value="1"/>
</dbReference>
<dbReference type="InterPro" id="IPR038071">
    <property type="entry name" value="UROD/MetE-like_sf"/>
</dbReference>
<dbReference type="GO" id="GO:0003871">
    <property type="term" value="F:5-methyltetrahydropteroyltriglutamate-homocysteine S-methyltransferase activity"/>
    <property type="evidence" value="ECO:0007669"/>
    <property type="project" value="InterPro"/>
</dbReference>
<dbReference type="GO" id="GO:0008270">
    <property type="term" value="F:zinc ion binding"/>
    <property type="evidence" value="ECO:0007669"/>
    <property type="project" value="InterPro"/>
</dbReference>
<evidence type="ECO:0000313" key="3">
    <source>
        <dbReference type="Proteomes" id="UP000278143"/>
    </source>
</evidence>
<dbReference type="Proteomes" id="UP000278143">
    <property type="component" value="Unassembled WGS sequence"/>
</dbReference>
<dbReference type="AlphaFoldDB" id="A0A4P9YR61"/>